<protein>
    <submittedName>
        <fullName evidence="3">Conjugative transfer relaxase protein TraI</fullName>
    </submittedName>
</protein>
<dbReference type="Proteomes" id="UP000254033">
    <property type="component" value="Unassembled WGS sequence"/>
</dbReference>
<proteinExistence type="predicted"/>
<evidence type="ECO:0000313" key="4">
    <source>
        <dbReference type="Proteomes" id="UP000254033"/>
    </source>
</evidence>
<evidence type="ECO:0000313" key="3">
    <source>
        <dbReference type="EMBL" id="STX39287.1"/>
    </source>
</evidence>
<dbReference type="InterPro" id="IPR006171">
    <property type="entry name" value="TOPRIM_dom"/>
</dbReference>
<reference evidence="3 4" key="1">
    <citation type="submission" date="2018-06" db="EMBL/GenBank/DDBJ databases">
        <authorList>
            <consortium name="Pathogen Informatics"/>
            <person name="Doyle S."/>
        </authorList>
    </citation>
    <scope>NUCLEOTIDE SEQUENCE [LARGE SCALE GENOMIC DNA]</scope>
    <source>
        <strain evidence="3 4">NCTC11978</strain>
    </source>
</reference>
<dbReference type="RefSeq" id="WP_115175805.1">
    <property type="nucleotide sequence ID" value="NZ_UGNY01000001.1"/>
</dbReference>
<organism evidence="3 4">
    <name type="scientific">Legionella feeleii</name>
    <dbReference type="NCBI Taxonomy" id="453"/>
    <lineage>
        <taxon>Bacteria</taxon>
        <taxon>Pseudomonadati</taxon>
        <taxon>Pseudomonadota</taxon>
        <taxon>Gammaproteobacteria</taxon>
        <taxon>Legionellales</taxon>
        <taxon>Legionellaceae</taxon>
        <taxon>Legionella</taxon>
    </lineage>
</organism>
<gene>
    <name evidence="3" type="ORF">NCTC11978_02482</name>
</gene>
<name>A0A378IVN2_9GAMM</name>
<sequence>MPNLASLFFNDEKEAIKQYPELSPLVTLKKQAKRYFSQWVSPDKTDNVVKDCLNRALHDLSRHIPLANADEIKAEALALRSSWIGAQSSVPNLGKLKKHSYPYQGINFMRELLGKNGVRLGWWPYEPDLLEQTDRINAIDNEILKTQWKAAFHTQSKEEVLTQFPMLNVLYNKLDAARCFYSEKMAIPFAEEAAKTLIEPDFESLMHNKPLRAVSEIDSTIHEQLINQIKLKLKIEGKELSLMDSRIPSLNRHLSALIRIQETQVIELEAANELFPQELVEEPIQQIGVEQQFLEEPLPVSLSQETADVISAKEEALDEVIEQAIHSPSSQTIALDSLRSTAPLLPLKALLESGFLSRAITTETTSLQWDIQALTKGLNAQAEVMLTELLGEPIAREKGQLRFGSHKGSLIVTIQGEKQGLWFDHQTGEGGNLLQLIQKEKNLSFKEVLDFAGSYLGHTAKSITQETIDISDVPHLLDEDKQRTLRYARQLANASKPVQGTLGEVYLVATRGIDINVCSDCVRFLPSLKEPETGVSHPALLLIGKNLAGNVQGVQAIFLDKDGKKLACQNPKRSYGLLKGAAVPLSIGGGNLYGLSEGGETGLSVASAFKDMTVFASLGSMTNFSAIDFNANHNTLIIFADHDKPDSEAFFKTNNAADELHRKGFNVLLCKPKELAHDFNQVLRDKGIEGVRQEANGLTLYKPSLESAQLTKSLSLSRQKTKKFDVERGLEC</sequence>
<dbReference type="InterPro" id="IPR055570">
    <property type="entry name" value="DUF7146"/>
</dbReference>
<feature type="domain" description="Toprim" evidence="1">
    <location>
        <begin position="595"/>
        <end position="688"/>
    </location>
</feature>
<dbReference type="Pfam" id="PF13362">
    <property type="entry name" value="Toprim_3"/>
    <property type="match status" value="1"/>
</dbReference>
<evidence type="ECO:0000259" key="1">
    <source>
        <dbReference type="Pfam" id="PF13362"/>
    </source>
</evidence>
<dbReference type="EMBL" id="UGNY01000001">
    <property type="protein sequence ID" value="STX39287.1"/>
    <property type="molecule type" value="Genomic_DNA"/>
</dbReference>
<feature type="domain" description="DUF7146" evidence="2">
    <location>
        <begin position="484"/>
        <end position="584"/>
    </location>
</feature>
<dbReference type="Pfam" id="PF23639">
    <property type="entry name" value="DUF7146"/>
    <property type="match status" value="1"/>
</dbReference>
<dbReference type="AlphaFoldDB" id="A0A378IVN2"/>
<accession>A0A378IVN2</accession>
<evidence type="ECO:0000259" key="2">
    <source>
        <dbReference type="Pfam" id="PF23639"/>
    </source>
</evidence>